<keyword evidence="2" id="KW-1185">Reference proteome</keyword>
<accession>A0A7Y0FHK0</accession>
<evidence type="ECO:0000313" key="2">
    <source>
        <dbReference type="Proteomes" id="UP000552615"/>
    </source>
</evidence>
<organism evidence="1 2">
    <name type="scientific">Chryseobacterium cheonjiense</name>
    <dbReference type="NCBI Taxonomy" id="2728845"/>
    <lineage>
        <taxon>Bacteria</taxon>
        <taxon>Pseudomonadati</taxon>
        <taxon>Bacteroidota</taxon>
        <taxon>Flavobacteriia</taxon>
        <taxon>Flavobacteriales</taxon>
        <taxon>Weeksellaceae</taxon>
        <taxon>Chryseobacterium group</taxon>
        <taxon>Chryseobacterium</taxon>
    </lineage>
</organism>
<gene>
    <name evidence="1" type="ORF">HHL20_03025</name>
</gene>
<protein>
    <submittedName>
        <fullName evidence="1">Uncharacterized protein</fullName>
    </submittedName>
</protein>
<dbReference type="EMBL" id="JABBGF010000001">
    <property type="protein sequence ID" value="NML56307.1"/>
    <property type="molecule type" value="Genomic_DNA"/>
</dbReference>
<dbReference type="Proteomes" id="UP000552615">
    <property type="component" value="Unassembled WGS sequence"/>
</dbReference>
<name>A0A7Y0FHK0_9FLAO</name>
<reference evidence="1 2" key="1">
    <citation type="submission" date="2020-04" db="EMBL/GenBank/DDBJ databases">
        <title>Chryseobacterium sp. RJ-7-14 sp. nov., isolated from Jeju soil.</title>
        <authorList>
            <person name="Dahal R.H."/>
            <person name="Chaudhary D.K."/>
        </authorList>
    </citation>
    <scope>NUCLEOTIDE SEQUENCE [LARGE SCALE GENOMIC DNA]</scope>
    <source>
        <strain evidence="1 2">RJ-7-14</strain>
    </source>
</reference>
<dbReference type="AlphaFoldDB" id="A0A7Y0FHK0"/>
<sequence length="159" mass="18077">MDNQQTVDNVTPKVISKGAPPSPYIAYNGDFAKVTDQNPNGLVSVLYYVKFMGKWRHIDNQATWDGLFIDKSFRYDFGSISSLSVSTQTEIGSPIYIDNGLLQNPNNGRIYFREGNTLRWIPSMEIFNQYHFNPNVIIQSTATETSQYVQLPDMSHTLL</sequence>
<proteinExistence type="predicted"/>
<comment type="caution">
    <text evidence="1">The sequence shown here is derived from an EMBL/GenBank/DDBJ whole genome shotgun (WGS) entry which is preliminary data.</text>
</comment>
<dbReference type="RefSeq" id="WP_169229709.1">
    <property type="nucleotide sequence ID" value="NZ_JABBGF010000001.1"/>
</dbReference>
<evidence type="ECO:0000313" key="1">
    <source>
        <dbReference type="EMBL" id="NML56307.1"/>
    </source>
</evidence>